<protein>
    <submittedName>
        <fullName evidence="3">Uncharacterized protein</fullName>
    </submittedName>
</protein>
<gene>
    <name evidence="3" type="ORF">CRI94_02730</name>
</gene>
<feature type="transmembrane region" description="Helical" evidence="2">
    <location>
        <begin position="128"/>
        <end position="146"/>
    </location>
</feature>
<feature type="transmembrane region" description="Helical" evidence="2">
    <location>
        <begin position="94"/>
        <end position="116"/>
    </location>
</feature>
<evidence type="ECO:0000313" key="3">
    <source>
        <dbReference type="EMBL" id="PEN15213.1"/>
    </source>
</evidence>
<dbReference type="EMBL" id="PDEQ01000001">
    <property type="protein sequence ID" value="PEN15213.1"/>
    <property type="molecule type" value="Genomic_DNA"/>
</dbReference>
<reference evidence="3 4" key="1">
    <citation type="submission" date="2017-10" db="EMBL/GenBank/DDBJ databases">
        <title>Draft genome of Longibacter Salinarum.</title>
        <authorList>
            <person name="Goh K.M."/>
            <person name="Shamsir M.S."/>
            <person name="Lim S.W."/>
        </authorList>
    </citation>
    <scope>NUCLEOTIDE SEQUENCE [LARGE SCALE GENOMIC DNA]</scope>
    <source>
        <strain evidence="3 4">KCTC 52045</strain>
    </source>
</reference>
<feature type="region of interest" description="Disordered" evidence="1">
    <location>
        <begin position="156"/>
        <end position="219"/>
    </location>
</feature>
<feature type="transmembrane region" description="Helical" evidence="2">
    <location>
        <begin position="37"/>
        <end position="56"/>
    </location>
</feature>
<keyword evidence="4" id="KW-1185">Reference proteome</keyword>
<accession>A0A2A8D341</accession>
<name>A0A2A8D341_9BACT</name>
<keyword evidence="2" id="KW-0812">Transmembrane</keyword>
<dbReference type="AlphaFoldDB" id="A0A2A8D341"/>
<keyword evidence="2" id="KW-0472">Membrane</keyword>
<feature type="transmembrane region" description="Helical" evidence="2">
    <location>
        <begin position="5"/>
        <end position="25"/>
    </location>
</feature>
<feature type="region of interest" description="Disordered" evidence="1">
    <location>
        <begin position="65"/>
        <end position="86"/>
    </location>
</feature>
<sequence length="219" mass="23539">MKWLLYVIAAIVFAGVFVSIIGIVADADHLAFWTQTLMLSLLGTVIVAPALVYVAARSKAETNEPIATPSVPAETTGRSATNGAPRPKRSAFRIGAYVFSGFVVVWAAVSLISLFVDQARLSFWTQSVMWSLLVLLIWAPVMAFFINPFNDPAIQDTTSGRSHGDETTGDFVPEGSTTFATGPNVTEERETPSGDAPSSRATGHPEREAAQNHPEEASR</sequence>
<feature type="compositionally biased region" description="Polar residues" evidence="1">
    <location>
        <begin position="175"/>
        <end position="184"/>
    </location>
</feature>
<organism evidence="3 4">
    <name type="scientific">Longibacter salinarum</name>
    <dbReference type="NCBI Taxonomy" id="1850348"/>
    <lineage>
        <taxon>Bacteria</taxon>
        <taxon>Pseudomonadati</taxon>
        <taxon>Rhodothermota</taxon>
        <taxon>Rhodothermia</taxon>
        <taxon>Rhodothermales</taxon>
        <taxon>Salisaetaceae</taxon>
        <taxon>Longibacter</taxon>
    </lineage>
</organism>
<dbReference type="Proteomes" id="UP000220102">
    <property type="component" value="Unassembled WGS sequence"/>
</dbReference>
<proteinExistence type="predicted"/>
<keyword evidence="2" id="KW-1133">Transmembrane helix</keyword>
<feature type="compositionally biased region" description="Basic and acidic residues" evidence="1">
    <location>
        <begin position="203"/>
        <end position="219"/>
    </location>
</feature>
<evidence type="ECO:0000256" key="2">
    <source>
        <dbReference type="SAM" id="Phobius"/>
    </source>
</evidence>
<evidence type="ECO:0000256" key="1">
    <source>
        <dbReference type="SAM" id="MobiDB-lite"/>
    </source>
</evidence>
<comment type="caution">
    <text evidence="3">The sequence shown here is derived from an EMBL/GenBank/DDBJ whole genome shotgun (WGS) entry which is preliminary data.</text>
</comment>
<evidence type="ECO:0000313" key="4">
    <source>
        <dbReference type="Proteomes" id="UP000220102"/>
    </source>
</evidence>
<dbReference type="RefSeq" id="WP_098074113.1">
    <property type="nucleotide sequence ID" value="NZ_PDEQ01000001.1"/>
</dbReference>